<reference evidence="1" key="2">
    <citation type="submission" date="2023-05" db="EMBL/GenBank/DDBJ databases">
        <authorList>
            <consortium name="Lawrence Berkeley National Laboratory"/>
            <person name="Steindorff A."/>
            <person name="Hensen N."/>
            <person name="Bonometti L."/>
            <person name="Westerberg I."/>
            <person name="Brannstrom I.O."/>
            <person name="Guillou S."/>
            <person name="Cros-Aarteil S."/>
            <person name="Calhoun S."/>
            <person name="Haridas S."/>
            <person name="Kuo A."/>
            <person name="Mondo S."/>
            <person name="Pangilinan J."/>
            <person name="Riley R."/>
            <person name="Labutti K."/>
            <person name="Andreopoulos B."/>
            <person name="Lipzen A."/>
            <person name="Chen C."/>
            <person name="Yanf M."/>
            <person name="Daum C."/>
            <person name="Ng V."/>
            <person name="Clum A."/>
            <person name="Ohm R."/>
            <person name="Martin F."/>
            <person name="Silar P."/>
            <person name="Natvig D."/>
            <person name="Lalanne C."/>
            <person name="Gautier V."/>
            <person name="Ament-Velasquez S.L."/>
            <person name="Kruys A."/>
            <person name="Hutchinson M.I."/>
            <person name="Powell A.J."/>
            <person name="Barry K."/>
            <person name="Miller A.N."/>
            <person name="Grigoriev I.V."/>
            <person name="Debuchy R."/>
            <person name="Gladieux P."/>
            <person name="Thoren M.H."/>
            <person name="Johannesson H."/>
        </authorList>
    </citation>
    <scope>NUCLEOTIDE SEQUENCE</scope>
    <source>
        <strain evidence="1">CBS 731.68</strain>
    </source>
</reference>
<dbReference type="AlphaFoldDB" id="A0AAN6TU21"/>
<dbReference type="EMBL" id="MU853236">
    <property type="protein sequence ID" value="KAK4120748.1"/>
    <property type="molecule type" value="Genomic_DNA"/>
</dbReference>
<dbReference type="Proteomes" id="UP001302602">
    <property type="component" value="Unassembled WGS sequence"/>
</dbReference>
<organism evidence="1 2">
    <name type="scientific">Parathielavia appendiculata</name>
    <dbReference type="NCBI Taxonomy" id="2587402"/>
    <lineage>
        <taxon>Eukaryota</taxon>
        <taxon>Fungi</taxon>
        <taxon>Dikarya</taxon>
        <taxon>Ascomycota</taxon>
        <taxon>Pezizomycotina</taxon>
        <taxon>Sordariomycetes</taxon>
        <taxon>Sordariomycetidae</taxon>
        <taxon>Sordariales</taxon>
        <taxon>Chaetomiaceae</taxon>
        <taxon>Parathielavia</taxon>
    </lineage>
</organism>
<keyword evidence="2" id="KW-1185">Reference proteome</keyword>
<sequence>MTLVYRRFHRLATPILYSQLIVALEISSTVTTSAELPEPLPSWGPPSPPTDPFVYRIDPIGKDTAPSPLHIGNQTPFC</sequence>
<gene>
    <name evidence="1" type="ORF">N657DRAFT_648529</name>
</gene>
<dbReference type="RefSeq" id="XP_062644519.1">
    <property type="nucleotide sequence ID" value="XM_062793535.1"/>
</dbReference>
<evidence type="ECO:0000313" key="1">
    <source>
        <dbReference type="EMBL" id="KAK4120748.1"/>
    </source>
</evidence>
<evidence type="ECO:0000313" key="2">
    <source>
        <dbReference type="Proteomes" id="UP001302602"/>
    </source>
</evidence>
<reference evidence="1" key="1">
    <citation type="journal article" date="2023" name="Mol. Phylogenet. Evol.">
        <title>Genome-scale phylogeny and comparative genomics of the fungal order Sordariales.</title>
        <authorList>
            <person name="Hensen N."/>
            <person name="Bonometti L."/>
            <person name="Westerberg I."/>
            <person name="Brannstrom I.O."/>
            <person name="Guillou S."/>
            <person name="Cros-Aarteil S."/>
            <person name="Calhoun S."/>
            <person name="Haridas S."/>
            <person name="Kuo A."/>
            <person name="Mondo S."/>
            <person name="Pangilinan J."/>
            <person name="Riley R."/>
            <person name="LaButti K."/>
            <person name="Andreopoulos B."/>
            <person name="Lipzen A."/>
            <person name="Chen C."/>
            <person name="Yan M."/>
            <person name="Daum C."/>
            <person name="Ng V."/>
            <person name="Clum A."/>
            <person name="Steindorff A."/>
            <person name="Ohm R.A."/>
            <person name="Martin F."/>
            <person name="Silar P."/>
            <person name="Natvig D.O."/>
            <person name="Lalanne C."/>
            <person name="Gautier V."/>
            <person name="Ament-Velasquez S.L."/>
            <person name="Kruys A."/>
            <person name="Hutchinson M.I."/>
            <person name="Powell A.J."/>
            <person name="Barry K."/>
            <person name="Miller A.N."/>
            <person name="Grigoriev I.V."/>
            <person name="Debuchy R."/>
            <person name="Gladieux P."/>
            <person name="Hiltunen Thoren M."/>
            <person name="Johannesson H."/>
        </authorList>
    </citation>
    <scope>NUCLEOTIDE SEQUENCE</scope>
    <source>
        <strain evidence="1">CBS 731.68</strain>
    </source>
</reference>
<name>A0AAN6TU21_9PEZI</name>
<comment type="caution">
    <text evidence="1">The sequence shown here is derived from an EMBL/GenBank/DDBJ whole genome shotgun (WGS) entry which is preliminary data.</text>
</comment>
<dbReference type="GeneID" id="87830304"/>
<protein>
    <submittedName>
        <fullName evidence="1">Uncharacterized protein</fullName>
    </submittedName>
</protein>
<accession>A0AAN6TU21</accession>
<proteinExistence type="predicted"/>